<evidence type="ECO:0000313" key="1">
    <source>
        <dbReference type="EMBL" id="ACN47821.1"/>
    </source>
</evidence>
<gene>
    <name evidence="1" type="ordered locus">SPC_3743</name>
</gene>
<reference evidence="1 2" key="1">
    <citation type="journal article" date="2009" name="PLoS ONE">
        <title>Salmonella paratyphi C: genetic divergence from Salmonella choleraesuis and pathogenic convergence with Salmonella typhi.</title>
        <authorList>
            <person name="Liu W.-Q."/>
            <person name="Feng Y."/>
            <person name="Wang Y."/>
            <person name="Zou Q.-H."/>
            <person name="Chen F."/>
            <person name="Guo J.-T."/>
            <person name="Peng Y.-H."/>
            <person name="Jin Y."/>
            <person name="Li Y.-G."/>
            <person name="Hu S.-N."/>
            <person name="Johnston R.N."/>
            <person name="Liu G.-R."/>
            <person name="Liu S.-L."/>
        </authorList>
    </citation>
    <scope>NUCLEOTIDE SEQUENCE [LARGE SCALE GENOMIC DNA]</scope>
    <source>
        <strain evidence="1 2">RKS4594</strain>
    </source>
</reference>
<dbReference type="AlphaFoldDB" id="C0Q1C5"/>
<sequence>MAPEGCQHCWSIWSINARVPFVNAAWLVKRPVSCVENVGKPGEVHDEAIAIPGISVRAKAASFITLSFVGNIHQLAWFLGE</sequence>
<evidence type="ECO:0000313" key="2">
    <source>
        <dbReference type="Proteomes" id="UP000001599"/>
    </source>
</evidence>
<dbReference type="EMBL" id="CP000857">
    <property type="protein sequence ID" value="ACN47821.1"/>
    <property type="molecule type" value="Genomic_DNA"/>
</dbReference>
<name>C0Q1C5_SALPC</name>
<protein>
    <submittedName>
        <fullName evidence="1">Uncharacterized protein</fullName>
    </submittedName>
</protein>
<dbReference type="HOGENOM" id="CLU_2571815_0_0_6"/>
<proteinExistence type="predicted"/>
<dbReference type="Proteomes" id="UP000001599">
    <property type="component" value="Chromosome"/>
</dbReference>
<organism evidence="1 2">
    <name type="scientific">Salmonella paratyphi C (strain RKS4594)</name>
    <dbReference type="NCBI Taxonomy" id="476213"/>
    <lineage>
        <taxon>Bacteria</taxon>
        <taxon>Pseudomonadati</taxon>
        <taxon>Pseudomonadota</taxon>
        <taxon>Gammaproteobacteria</taxon>
        <taxon>Enterobacterales</taxon>
        <taxon>Enterobacteriaceae</taxon>
        <taxon>Salmonella</taxon>
    </lineage>
</organism>
<accession>C0Q1C5</accession>
<dbReference type="KEGG" id="sei:SPC_3743"/>